<dbReference type="GO" id="GO:0005634">
    <property type="term" value="C:nucleus"/>
    <property type="evidence" value="ECO:0007669"/>
    <property type="project" value="TreeGrafter"/>
</dbReference>
<evidence type="ECO:0000256" key="4">
    <source>
        <dbReference type="SAM" id="MobiDB-lite"/>
    </source>
</evidence>
<dbReference type="PANTHER" id="PTHR13780">
    <property type="entry name" value="AMP-ACTIVATED PROTEIN KINASE, GAMMA REGULATORY SUBUNIT"/>
    <property type="match status" value="1"/>
</dbReference>
<dbReference type="AlphaFoldDB" id="A0AAV9AB08"/>
<evidence type="ECO:0000313" key="7">
    <source>
        <dbReference type="Proteomes" id="UP001179952"/>
    </source>
</evidence>
<keyword evidence="7" id="KW-1185">Reference proteome</keyword>
<feature type="compositionally biased region" description="Basic residues" evidence="4">
    <location>
        <begin position="306"/>
        <end position="317"/>
    </location>
</feature>
<sequence length="382" mass="40909">MAVTLSSYDVSDLTLGKPSLKSLPITSTVSDAVSSLKRHADTSIAVLSLSDLIVAKVCMVDVLCFLLRDDINLSDPLSALHSPLSALLSKPSGDLVRHIDRHASLLEALDLILEEGAQDLVVPIRQSQSNRKKKNNNHHHHHCWLTQEDVTRFLLNSIGSFSPLPALSVSSLGLVDPAVLTVGYHDPSLAVSALLPLSLANQTAIAVVTSDRKLIGEISPSTLANLRDPSVAAAIATLSAGELMAYIDCGGPPDDIVRAVKNRLSERGLNGLLDLLEESMSATTSSSSCSSGSSSSSDDDGEGGRRGGRRTLRRRRSSGSYSARMARGSEAIVCHPWSSLVAVMMQALAHRVGYVWVVEDDFSLAGIVTFRDILRVFMEHLE</sequence>
<keyword evidence="1" id="KW-0677">Repeat</keyword>
<dbReference type="Proteomes" id="UP001179952">
    <property type="component" value="Unassembled WGS sequence"/>
</dbReference>
<evidence type="ECO:0000256" key="2">
    <source>
        <dbReference type="ARBA" id="ARBA00023122"/>
    </source>
</evidence>
<dbReference type="PANTHER" id="PTHR13780:SF128">
    <property type="entry name" value="CBS DOMAIN-CONTAINING PROTEIN"/>
    <property type="match status" value="1"/>
</dbReference>
<feature type="region of interest" description="Disordered" evidence="4">
    <location>
        <begin position="282"/>
        <end position="322"/>
    </location>
</feature>
<evidence type="ECO:0000256" key="3">
    <source>
        <dbReference type="PROSITE-ProRule" id="PRU00703"/>
    </source>
</evidence>
<keyword evidence="2 3" id="KW-0129">CBS domain</keyword>
<dbReference type="Gene3D" id="3.10.580.10">
    <property type="entry name" value="CBS-domain"/>
    <property type="match status" value="1"/>
</dbReference>
<dbReference type="GO" id="GO:0005737">
    <property type="term" value="C:cytoplasm"/>
    <property type="evidence" value="ECO:0007669"/>
    <property type="project" value="TreeGrafter"/>
</dbReference>
<feature type="compositionally biased region" description="Low complexity" evidence="4">
    <location>
        <begin position="282"/>
        <end position="296"/>
    </location>
</feature>
<dbReference type="InterPro" id="IPR046342">
    <property type="entry name" value="CBS_dom_sf"/>
</dbReference>
<dbReference type="Pfam" id="PF00571">
    <property type="entry name" value="CBS"/>
    <property type="match status" value="1"/>
</dbReference>
<reference evidence="6" key="1">
    <citation type="journal article" date="2023" name="Nat. Commun.">
        <title>Diploid and tetraploid genomes of Acorus and the evolution of monocots.</title>
        <authorList>
            <person name="Ma L."/>
            <person name="Liu K.W."/>
            <person name="Li Z."/>
            <person name="Hsiao Y.Y."/>
            <person name="Qi Y."/>
            <person name="Fu T."/>
            <person name="Tang G.D."/>
            <person name="Zhang D."/>
            <person name="Sun W.H."/>
            <person name="Liu D.K."/>
            <person name="Li Y."/>
            <person name="Chen G.Z."/>
            <person name="Liu X.D."/>
            <person name="Liao X.Y."/>
            <person name="Jiang Y.T."/>
            <person name="Yu X."/>
            <person name="Hao Y."/>
            <person name="Huang J."/>
            <person name="Zhao X.W."/>
            <person name="Ke S."/>
            <person name="Chen Y.Y."/>
            <person name="Wu W.L."/>
            <person name="Hsu J.L."/>
            <person name="Lin Y.F."/>
            <person name="Huang M.D."/>
            <person name="Li C.Y."/>
            <person name="Huang L."/>
            <person name="Wang Z.W."/>
            <person name="Zhao X."/>
            <person name="Zhong W.Y."/>
            <person name="Peng D.H."/>
            <person name="Ahmad S."/>
            <person name="Lan S."/>
            <person name="Zhang J.S."/>
            <person name="Tsai W.C."/>
            <person name="Van de Peer Y."/>
            <person name="Liu Z.J."/>
        </authorList>
    </citation>
    <scope>NUCLEOTIDE SEQUENCE</scope>
    <source>
        <strain evidence="6">SCP</strain>
    </source>
</reference>
<dbReference type="InterPro" id="IPR050511">
    <property type="entry name" value="AMPK_gamma/SDS23_families"/>
</dbReference>
<evidence type="ECO:0000313" key="6">
    <source>
        <dbReference type="EMBL" id="KAK1261130.1"/>
    </source>
</evidence>
<dbReference type="EMBL" id="JAUJYN010000011">
    <property type="protein sequence ID" value="KAK1261130.1"/>
    <property type="molecule type" value="Genomic_DNA"/>
</dbReference>
<dbReference type="SUPFAM" id="SSF54631">
    <property type="entry name" value="CBS-domain pair"/>
    <property type="match status" value="2"/>
</dbReference>
<organism evidence="6 7">
    <name type="scientific">Acorus gramineus</name>
    <name type="common">Dwarf sweet flag</name>
    <dbReference type="NCBI Taxonomy" id="55184"/>
    <lineage>
        <taxon>Eukaryota</taxon>
        <taxon>Viridiplantae</taxon>
        <taxon>Streptophyta</taxon>
        <taxon>Embryophyta</taxon>
        <taxon>Tracheophyta</taxon>
        <taxon>Spermatophyta</taxon>
        <taxon>Magnoliopsida</taxon>
        <taxon>Liliopsida</taxon>
        <taxon>Acoraceae</taxon>
        <taxon>Acorus</taxon>
    </lineage>
</organism>
<protein>
    <submittedName>
        <fullName evidence="6">CBS domain-containing protein CBSX5</fullName>
    </submittedName>
</protein>
<evidence type="ECO:0000259" key="5">
    <source>
        <dbReference type="PROSITE" id="PS51371"/>
    </source>
</evidence>
<feature type="domain" description="CBS" evidence="5">
    <location>
        <begin position="325"/>
        <end position="382"/>
    </location>
</feature>
<gene>
    <name evidence="6" type="ORF">QJS04_geneDACA023053</name>
</gene>
<accession>A0AAV9AB08</accession>
<comment type="caution">
    <text evidence="6">The sequence shown here is derived from an EMBL/GenBank/DDBJ whole genome shotgun (WGS) entry which is preliminary data.</text>
</comment>
<reference evidence="6" key="2">
    <citation type="submission" date="2023-06" db="EMBL/GenBank/DDBJ databases">
        <authorList>
            <person name="Ma L."/>
            <person name="Liu K.-W."/>
            <person name="Li Z."/>
            <person name="Hsiao Y.-Y."/>
            <person name="Qi Y."/>
            <person name="Fu T."/>
            <person name="Tang G."/>
            <person name="Zhang D."/>
            <person name="Sun W.-H."/>
            <person name="Liu D.-K."/>
            <person name="Li Y."/>
            <person name="Chen G.-Z."/>
            <person name="Liu X.-D."/>
            <person name="Liao X.-Y."/>
            <person name="Jiang Y.-T."/>
            <person name="Yu X."/>
            <person name="Hao Y."/>
            <person name="Huang J."/>
            <person name="Zhao X.-W."/>
            <person name="Ke S."/>
            <person name="Chen Y.-Y."/>
            <person name="Wu W.-L."/>
            <person name="Hsu J.-L."/>
            <person name="Lin Y.-F."/>
            <person name="Huang M.-D."/>
            <person name="Li C.-Y."/>
            <person name="Huang L."/>
            <person name="Wang Z.-W."/>
            <person name="Zhao X."/>
            <person name="Zhong W.-Y."/>
            <person name="Peng D.-H."/>
            <person name="Ahmad S."/>
            <person name="Lan S."/>
            <person name="Zhang J.-S."/>
            <person name="Tsai W.-C."/>
            <person name="Van De Peer Y."/>
            <person name="Liu Z.-J."/>
        </authorList>
    </citation>
    <scope>NUCLEOTIDE SEQUENCE</scope>
    <source>
        <strain evidence="6">SCP</strain>
        <tissue evidence="6">Leaves</tissue>
    </source>
</reference>
<dbReference type="InterPro" id="IPR000644">
    <property type="entry name" value="CBS_dom"/>
</dbReference>
<proteinExistence type="predicted"/>
<dbReference type="PROSITE" id="PS51371">
    <property type="entry name" value="CBS"/>
    <property type="match status" value="1"/>
</dbReference>
<name>A0AAV9AB08_ACOGR</name>
<evidence type="ECO:0000256" key="1">
    <source>
        <dbReference type="ARBA" id="ARBA00022737"/>
    </source>
</evidence>